<evidence type="ECO:0000313" key="1">
    <source>
        <dbReference type="EMBL" id="CAH1398636.1"/>
    </source>
</evidence>
<keyword evidence="2" id="KW-1185">Reference proteome</keyword>
<organism evidence="1 2">
    <name type="scientific">Nezara viridula</name>
    <name type="common">Southern green stink bug</name>
    <name type="synonym">Cimex viridulus</name>
    <dbReference type="NCBI Taxonomy" id="85310"/>
    <lineage>
        <taxon>Eukaryota</taxon>
        <taxon>Metazoa</taxon>
        <taxon>Ecdysozoa</taxon>
        <taxon>Arthropoda</taxon>
        <taxon>Hexapoda</taxon>
        <taxon>Insecta</taxon>
        <taxon>Pterygota</taxon>
        <taxon>Neoptera</taxon>
        <taxon>Paraneoptera</taxon>
        <taxon>Hemiptera</taxon>
        <taxon>Heteroptera</taxon>
        <taxon>Panheteroptera</taxon>
        <taxon>Pentatomomorpha</taxon>
        <taxon>Pentatomoidea</taxon>
        <taxon>Pentatomidae</taxon>
        <taxon>Pentatominae</taxon>
        <taxon>Nezara</taxon>
    </lineage>
</organism>
<dbReference type="Proteomes" id="UP001152798">
    <property type="component" value="Chromosome 4"/>
</dbReference>
<name>A0A9P0MPY5_NEZVI</name>
<accession>A0A9P0MPY5</accession>
<proteinExistence type="predicted"/>
<sequence length="97" mass="10468">MFGKGQPFNLTLQRWLALNLADRQGPTRQSSQSERHLHTEADSAINAAAPRGIDNGYICIGYSGGNEWVRAIATIVLSLALSFYLSPLSASPLLLPA</sequence>
<evidence type="ECO:0000313" key="2">
    <source>
        <dbReference type="Proteomes" id="UP001152798"/>
    </source>
</evidence>
<dbReference type="AlphaFoldDB" id="A0A9P0MPY5"/>
<protein>
    <submittedName>
        <fullName evidence="1">Uncharacterized protein</fullName>
    </submittedName>
</protein>
<reference evidence="1" key="1">
    <citation type="submission" date="2022-01" db="EMBL/GenBank/DDBJ databases">
        <authorList>
            <person name="King R."/>
        </authorList>
    </citation>
    <scope>NUCLEOTIDE SEQUENCE</scope>
</reference>
<dbReference type="EMBL" id="OV725080">
    <property type="protein sequence ID" value="CAH1398636.1"/>
    <property type="molecule type" value="Genomic_DNA"/>
</dbReference>
<gene>
    <name evidence="1" type="ORF">NEZAVI_LOCUS8242</name>
</gene>